<dbReference type="Gramene" id="PRQ45398">
    <property type="protein sequence ID" value="PRQ45398"/>
    <property type="gene ID" value="RchiOBHm_Chr3g0490931"/>
</dbReference>
<gene>
    <name evidence="2" type="ORF">RchiOBHm_Chr3g0490931</name>
</gene>
<sequence>MPPKSKPQQCKTPKLVIIPTPENPTPSEFSTAISRTTVAQISALETLTHVAIDYLVAIAKSSASYSLLNLVSPKDERRS</sequence>
<name>A0A2P6RG43_ROSCH</name>
<dbReference type="AlphaFoldDB" id="A0A2P6RG43"/>
<evidence type="ECO:0000313" key="2">
    <source>
        <dbReference type="EMBL" id="PRQ45398.1"/>
    </source>
</evidence>
<dbReference type="Proteomes" id="UP000238479">
    <property type="component" value="Chromosome 3"/>
</dbReference>
<feature type="region of interest" description="Disordered" evidence="1">
    <location>
        <begin position="1"/>
        <end position="29"/>
    </location>
</feature>
<accession>A0A2P6RG43</accession>
<comment type="caution">
    <text evidence="2">The sequence shown here is derived from an EMBL/GenBank/DDBJ whole genome shotgun (WGS) entry which is preliminary data.</text>
</comment>
<protein>
    <submittedName>
        <fullName evidence="2">Uncharacterized protein</fullName>
    </submittedName>
</protein>
<keyword evidence="3" id="KW-1185">Reference proteome</keyword>
<proteinExistence type="predicted"/>
<feature type="compositionally biased region" description="Polar residues" evidence="1">
    <location>
        <begin position="1"/>
        <end position="11"/>
    </location>
</feature>
<evidence type="ECO:0000313" key="3">
    <source>
        <dbReference type="Proteomes" id="UP000238479"/>
    </source>
</evidence>
<dbReference type="EMBL" id="PDCK01000041">
    <property type="protein sequence ID" value="PRQ45398.1"/>
    <property type="molecule type" value="Genomic_DNA"/>
</dbReference>
<reference evidence="2 3" key="1">
    <citation type="journal article" date="2018" name="Nat. Genet.">
        <title>The Rosa genome provides new insights in the design of modern roses.</title>
        <authorList>
            <person name="Bendahmane M."/>
        </authorList>
    </citation>
    <scope>NUCLEOTIDE SEQUENCE [LARGE SCALE GENOMIC DNA]</scope>
    <source>
        <strain evidence="3">cv. Old Blush</strain>
    </source>
</reference>
<evidence type="ECO:0000256" key="1">
    <source>
        <dbReference type="SAM" id="MobiDB-lite"/>
    </source>
</evidence>
<organism evidence="2 3">
    <name type="scientific">Rosa chinensis</name>
    <name type="common">China rose</name>
    <dbReference type="NCBI Taxonomy" id="74649"/>
    <lineage>
        <taxon>Eukaryota</taxon>
        <taxon>Viridiplantae</taxon>
        <taxon>Streptophyta</taxon>
        <taxon>Embryophyta</taxon>
        <taxon>Tracheophyta</taxon>
        <taxon>Spermatophyta</taxon>
        <taxon>Magnoliopsida</taxon>
        <taxon>eudicotyledons</taxon>
        <taxon>Gunneridae</taxon>
        <taxon>Pentapetalae</taxon>
        <taxon>rosids</taxon>
        <taxon>fabids</taxon>
        <taxon>Rosales</taxon>
        <taxon>Rosaceae</taxon>
        <taxon>Rosoideae</taxon>
        <taxon>Rosoideae incertae sedis</taxon>
        <taxon>Rosa</taxon>
    </lineage>
</organism>